<dbReference type="PANTHER" id="PTHR43272">
    <property type="entry name" value="LONG-CHAIN-FATTY-ACID--COA LIGASE"/>
    <property type="match status" value="1"/>
</dbReference>
<dbReference type="AlphaFoldDB" id="A0A4S2M6J4"/>
<dbReference type="GO" id="GO:0004467">
    <property type="term" value="F:long-chain fatty acid-CoA ligase activity"/>
    <property type="evidence" value="ECO:0007669"/>
    <property type="project" value="TreeGrafter"/>
</dbReference>
<proteinExistence type="predicted"/>
<feature type="non-terminal residue" evidence="4">
    <location>
        <position position="1"/>
    </location>
</feature>
<evidence type="ECO:0000313" key="4">
    <source>
        <dbReference type="EMBL" id="TGZ71962.1"/>
    </source>
</evidence>
<keyword evidence="3" id="KW-0067">ATP-binding</keyword>
<protein>
    <submittedName>
        <fullName evidence="4">Uncharacterized protein</fullName>
    </submittedName>
</protein>
<evidence type="ECO:0000256" key="1">
    <source>
        <dbReference type="ARBA" id="ARBA00022598"/>
    </source>
</evidence>
<comment type="caution">
    <text evidence="4">The sequence shown here is derived from an EMBL/GenBank/DDBJ whole genome shotgun (WGS) entry which is preliminary data.</text>
</comment>
<dbReference type="EMBL" id="SJOL01004150">
    <property type="protein sequence ID" value="TGZ71962.1"/>
    <property type="molecule type" value="Genomic_DNA"/>
</dbReference>
<keyword evidence="2" id="KW-0547">Nucleotide-binding</keyword>
<evidence type="ECO:0000313" key="5">
    <source>
        <dbReference type="Proteomes" id="UP000308267"/>
    </source>
</evidence>
<feature type="non-terminal residue" evidence="4">
    <location>
        <position position="72"/>
    </location>
</feature>
<dbReference type="STRING" id="147828.A0A4S2M6J4"/>
<evidence type="ECO:0000256" key="2">
    <source>
        <dbReference type="ARBA" id="ARBA00022741"/>
    </source>
</evidence>
<dbReference type="Proteomes" id="UP000308267">
    <property type="component" value="Unassembled WGS sequence"/>
</dbReference>
<name>A0A4S2M6J4_OPIFE</name>
<keyword evidence="1" id="KW-0436">Ligase</keyword>
<accession>A0A4S2M6J4</accession>
<dbReference type="GO" id="GO:0005524">
    <property type="term" value="F:ATP binding"/>
    <property type="evidence" value="ECO:0007669"/>
    <property type="project" value="UniProtKB-KW"/>
</dbReference>
<dbReference type="OrthoDB" id="1700726at2759"/>
<reference evidence="4 5" key="1">
    <citation type="journal article" date="2019" name="BMC Genomics">
        <title>New insights from Opisthorchis felineus genome: update on genomics of the epidemiologically important liver flukes.</title>
        <authorList>
            <person name="Ershov N.I."/>
            <person name="Mordvinov V.A."/>
            <person name="Prokhortchouk E.B."/>
            <person name="Pakharukova M.Y."/>
            <person name="Gunbin K.V."/>
            <person name="Ustyantsev K."/>
            <person name="Genaev M.A."/>
            <person name="Blinov A.G."/>
            <person name="Mazur A."/>
            <person name="Boulygina E."/>
            <person name="Tsygankova S."/>
            <person name="Khrameeva E."/>
            <person name="Chekanov N."/>
            <person name="Fan G."/>
            <person name="Xiao A."/>
            <person name="Zhang H."/>
            <person name="Xu X."/>
            <person name="Yang H."/>
            <person name="Solovyev V."/>
            <person name="Lee S.M."/>
            <person name="Liu X."/>
            <person name="Afonnikov D.A."/>
            <person name="Skryabin K.G."/>
        </authorList>
    </citation>
    <scope>NUCLEOTIDE SEQUENCE [LARGE SCALE GENOMIC DNA]</scope>
    <source>
        <strain evidence="4">AK-0245</strain>
        <tissue evidence="4">Whole organism</tissue>
    </source>
</reference>
<keyword evidence="5" id="KW-1185">Reference proteome</keyword>
<dbReference type="PANTHER" id="PTHR43272:SF33">
    <property type="entry name" value="AMP-BINDING DOMAIN-CONTAINING PROTEIN-RELATED"/>
    <property type="match status" value="1"/>
</dbReference>
<organism evidence="4 5">
    <name type="scientific">Opisthorchis felineus</name>
    <dbReference type="NCBI Taxonomy" id="147828"/>
    <lineage>
        <taxon>Eukaryota</taxon>
        <taxon>Metazoa</taxon>
        <taxon>Spiralia</taxon>
        <taxon>Lophotrochozoa</taxon>
        <taxon>Platyhelminthes</taxon>
        <taxon>Trematoda</taxon>
        <taxon>Digenea</taxon>
        <taxon>Opisthorchiida</taxon>
        <taxon>Opisthorchiata</taxon>
        <taxon>Opisthorchiidae</taxon>
        <taxon>Opisthorchis</taxon>
    </lineage>
</organism>
<sequence length="72" mass="8247">ATCLTYGSQIAFLTTDVTRLIDDYAYYRPTVLALVPRVLSRMYAAVMEKVNSSKIKARLFERAIKSKLEEQK</sequence>
<dbReference type="GO" id="GO:0016020">
    <property type="term" value="C:membrane"/>
    <property type="evidence" value="ECO:0007669"/>
    <property type="project" value="TreeGrafter"/>
</dbReference>
<gene>
    <name evidence="4" type="ORF">CRM22_002360</name>
</gene>
<evidence type="ECO:0000256" key="3">
    <source>
        <dbReference type="ARBA" id="ARBA00022840"/>
    </source>
</evidence>